<name>A0A5E4TIG9_9BURK</name>
<dbReference type="InterPro" id="IPR036866">
    <property type="entry name" value="RibonucZ/Hydroxyglut_hydro"/>
</dbReference>
<organism evidence="2 3">
    <name type="scientific">Pandoraea pneumonica</name>
    <dbReference type="NCBI Taxonomy" id="2508299"/>
    <lineage>
        <taxon>Bacteria</taxon>
        <taxon>Pseudomonadati</taxon>
        <taxon>Pseudomonadota</taxon>
        <taxon>Betaproteobacteria</taxon>
        <taxon>Burkholderiales</taxon>
        <taxon>Burkholderiaceae</taxon>
        <taxon>Pandoraea</taxon>
    </lineage>
</organism>
<dbReference type="PANTHER" id="PTHR47619:SF1">
    <property type="entry name" value="EXODEOXYRIBONUCLEASE WALJ"/>
    <property type="match status" value="1"/>
</dbReference>
<dbReference type="Pfam" id="PF12706">
    <property type="entry name" value="Lactamase_B_2"/>
    <property type="match status" value="1"/>
</dbReference>
<dbReference type="Gene3D" id="3.60.15.10">
    <property type="entry name" value="Ribonuclease Z/Hydroxyacylglutathione hydrolase-like"/>
    <property type="match status" value="1"/>
</dbReference>
<dbReference type="GeneID" id="300403546"/>
<evidence type="ECO:0000259" key="1">
    <source>
        <dbReference type="SMART" id="SM00849"/>
    </source>
</evidence>
<dbReference type="SMART" id="SM00849">
    <property type="entry name" value="Lactamase_B"/>
    <property type="match status" value="1"/>
</dbReference>
<dbReference type="EMBL" id="CABPSK010000001">
    <property type="protein sequence ID" value="VVD87806.1"/>
    <property type="molecule type" value="Genomic_DNA"/>
</dbReference>
<dbReference type="SUPFAM" id="SSF56281">
    <property type="entry name" value="Metallo-hydrolase/oxidoreductase"/>
    <property type="match status" value="1"/>
</dbReference>
<feature type="domain" description="Metallo-beta-lactamase" evidence="1">
    <location>
        <begin position="11"/>
        <end position="198"/>
    </location>
</feature>
<evidence type="ECO:0000313" key="2">
    <source>
        <dbReference type="EMBL" id="VVD87806.1"/>
    </source>
</evidence>
<reference evidence="2 3" key="1">
    <citation type="submission" date="2019-08" db="EMBL/GenBank/DDBJ databases">
        <authorList>
            <person name="Peeters C."/>
        </authorList>
    </citation>
    <scope>NUCLEOTIDE SEQUENCE [LARGE SCALE GENOMIC DNA]</scope>
    <source>
        <strain evidence="2 3">LMG 31114</strain>
    </source>
</reference>
<dbReference type="RefSeq" id="WP_150678758.1">
    <property type="nucleotide sequence ID" value="NZ_CABPSK010000001.1"/>
</dbReference>
<gene>
    <name evidence="2" type="ORF">PPN31114_01494</name>
</gene>
<accession>A0A5E4TIG9</accession>
<proteinExistence type="predicted"/>
<evidence type="ECO:0000313" key="3">
    <source>
        <dbReference type="Proteomes" id="UP000366945"/>
    </source>
</evidence>
<dbReference type="InterPro" id="IPR052533">
    <property type="entry name" value="WalJ/YycJ-like"/>
</dbReference>
<keyword evidence="2" id="KW-0378">Hydrolase</keyword>
<dbReference type="AlphaFoldDB" id="A0A5E4TIG9"/>
<dbReference type="GO" id="GO:0016787">
    <property type="term" value="F:hydrolase activity"/>
    <property type="evidence" value="ECO:0007669"/>
    <property type="project" value="UniProtKB-KW"/>
</dbReference>
<dbReference type="OrthoDB" id="9803916at2"/>
<dbReference type="PANTHER" id="PTHR47619">
    <property type="entry name" value="METALLO-HYDROLASE YYCJ-RELATED"/>
    <property type="match status" value="1"/>
</dbReference>
<dbReference type="Proteomes" id="UP000366945">
    <property type="component" value="Unassembled WGS sequence"/>
</dbReference>
<keyword evidence="3" id="KW-1185">Reference proteome</keyword>
<protein>
    <submittedName>
        <fullName evidence="2">MBL fold metallo-hydrolase</fullName>
    </submittedName>
</protein>
<dbReference type="InterPro" id="IPR001279">
    <property type="entry name" value="Metallo-B-lactamas"/>
</dbReference>
<sequence>MRFASLGSGSEGNALLVEASEGASTTRILLDCGFSMREIERRLLARSVDVASLDAIVITHEHADHIGSALSLSRKHRIPLIMSWGTGQAVKAHAARKGDGDDALALVRWCRSDERVAVGGIELAPYTVPHDAREPLQFVFSDGARRLGVLTDAGCATAHLIATLGGCDALVLECNHDREMLANSKYPASLKARIGGTYGHLANDTAAEILAAIDRAKLQRVICAHLSEQNNTPELAMAAMSAVIGAAATEILVATQAGGFDWLAC</sequence>